<feature type="region of interest" description="Disordered" evidence="4">
    <location>
        <begin position="145"/>
        <end position="165"/>
    </location>
</feature>
<dbReference type="OMA" id="WKEHTGE"/>
<name>A0A0U9HJX0_KLENI</name>
<feature type="compositionally biased region" description="Polar residues" evidence="4">
    <location>
        <begin position="194"/>
        <end position="203"/>
    </location>
</feature>
<dbReference type="Gene3D" id="3.40.50.10900">
    <property type="entry name" value="PAC-like subunit"/>
    <property type="match status" value="2"/>
</dbReference>
<organism evidence="5 6">
    <name type="scientific">Klebsormidium nitens</name>
    <name type="common">Green alga</name>
    <name type="synonym">Ulothrix nitens</name>
    <dbReference type="NCBI Taxonomy" id="105231"/>
    <lineage>
        <taxon>Eukaryota</taxon>
        <taxon>Viridiplantae</taxon>
        <taxon>Streptophyta</taxon>
        <taxon>Klebsormidiophyceae</taxon>
        <taxon>Klebsormidiales</taxon>
        <taxon>Klebsormidiaceae</taxon>
        <taxon>Klebsormidium</taxon>
    </lineage>
</organism>
<dbReference type="SUPFAM" id="SSF159659">
    <property type="entry name" value="Cgl1923-like"/>
    <property type="match status" value="1"/>
</dbReference>
<dbReference type="OrthoDB" id="10260712at2759"/>
<keyword evidence="6" id="KW-1185">Reference proteome</keyword>
<dbReference type="Pfam" id="PF09754">
    <property type="entry name" value="PAC2"/>
    <property type="match status" value="1"/>
</dbReference>
<proteinExistence type="inferred from homology"/>
<sequence>MEFYGEEGSAAELKGTTLVVPAISIGNVGQLAIDLIITGLDLKRIGFLEEPNVLPCAGNDAVGLTSEGIMSTSLEVFQSSSGSITIVQQRAPYAPGRLKAYAQNLSEWVKRSGFQKVVVLSGLDAGKQLAGHSLPQQRVRYTAATAAVSQDERATSAETGPGSVGLERKCEELGWPILEDLAPSEGPNGHGQEETSSSNGTSYGSMFGIEGSGATGLERGQWWGPGKAYQRTAFWKMSEALKEQGVSVLSLLLLCSEGDNVPDGLALATALDSLLGLRGDQKPGNGPSGWDIPSSWASIYGPPPDTSLFG</sequence>
<gene>
    <name evidence="5" type="ORF">KFL_000060740</name>
</gene>
<evidence type="ECO:0000256" key="2">
    <source>
        <dbReference type="ARBA" id="ARBA00023186"/>
    </source>
</evidence>
<accession>A0A0U9HJX0</accession>
<evidence type="ECO:0000256" key="3">
    <source>
        <dbReference type="ARBA" id="ARBA00025745"/>
    </source>
</evidence>
<dbReference type="STRING" id="105231.A0A0U9HJX0"/>
<dbReference type="Proteomes" id="UP000054558">
    <property type="component" value="Unassembled WGS sequence"/>
</dbReference>
<dbReference type="InterPro" id="IPR038389">
    <property type="entry name" value="PSMG2_sf"/>
</dbReference>
<dbReference type="PANTHER" id="PTHR12970:SF1">
    <property type="entry name" value="PROTEASOME ASSEMBLY CHAPERONE 2"/>
    <property type="match status" value="1"/>
</dbReference>
<dbReference type="PIRSF" id="PIRSF010044">
    <property type="entry name" value="UCP010044"/>
    <property type="match status" value="1"/>
</dbReference>
<dbReference type="AlphaFoldDB" id="A0A0U9HJX0"/>
<dbReference type="InterPro" id="IPR016562">
    <property type="entry name" value="Proteasome_assmbl_chp_2_euk"/>
</dbReference>
<protein>
    <recommendedName>
        <fullName evidence="1">Proteasome assembly chaperone 2</fullName>
    </recommendedName>
</protein>
<evidence type="ECO:0000256" key="1">
    <source>
        <dbReference type="ARBA" id="ARBA00019186"/>
    </source>
</evidence>
<dbReference type="EMBL" id="DF236955">
    <property type="protein sequence ID" value="GAQ78007.1"/>
    <property type="molecule type" value="Genomic_DNA"/>
</dbReference>
<dbReference type="GO" id="GO:0005634">
    <property type="term" value="C:nucleus"/>
    <property type="evidence" value="ECO:0000318"/>
    <property type="project" value="GO_Central"/>
</dbReference>
<comment type="similarity">
    <text evidence="3">Belongs to the PSMG2 family.</text>
</comment>
<reference evidence="5 6" key="1">
    <citation type="journal article" date="2014" name="Nat. Commun.">
        <title>Klebsormidium flaccidum genome reveals primary factors for plant terrestrial adaptation.</title>
        <authorList>
            <person name="Hori K."/>
            <person name="Maruyama F."/>
            <person name="Fujisawa T."/>
            <person name="Togashi T."/>
            <person name="Yamamoto N."/>
            <person name="Seo M."/>
            <person name="Sato S."/>
            <person name="Yamada T."/>
            <person name="Mori H."/>
            <person name="Tajima N."/>
            <person name="Moriyama T."/>
            <person name="Ikeuchi M."/>
            <person name="Watanabe M."/>
            <person name="Wada H."/>
            <person name="Kobayashi K."/>
            <person name="Saito M."/>
            <person name="Masuda T."/>
            <person name="Sasaki-Sekimoto Y."/>
            <person name="Mashiguchi K."/>
            <person name="Awai K."/>
            <person name="Shimojima M."/>
            <person name="Masuda S."/>
            <person name="Iwai M."/>
            <person name="Nobusawa T."/>
            <person name="Narise T."/>
            <person name="Kondo S."/>
            <person name="Saito H."/>
            <person name="Sato R."/>
            <person name="Murakawa M."/>
            <person name="Ihara Y."/>
            <person name="Oshima-Yamada Y."/>
            <person name="Ohtaka K."/>
            <person name="Satoh M."/>
            <person name="Sonobe K."/>
            <person name="Ishii M."/>
            <person name="Ohtani R."/>
            <person name="Kanamori-Sato M."/>
            <person name="Honoki R."/>
            <person name="Miyazaki D."/>
            <person name="Mochizuki H."/>
            <person name="Umetsu J."/>
            <person name="Higashi K."/>
            <person name="Shibata D."/>
            <person name="Kamiya Y."/>
            <person name="Sato N."/>
            <person name="Nakamura Y."/>
            <person name="Tabata S."/>
            <person name="Ida S."/>
            <person name="Kurokawa K."/>
            <person name="Ohta H."/>
        </authorList>
    </citation>
    <scope>NUCLEOTIDE SEQUENCE [LARGE SCALE GENOMIC DNA]</scope>
    <source>
        <strain evidence="5 6">NIES-2285</strain>
    </source>
</reference>
<evidence type="ECO:0000313" key="5">
    <source>
        <dbReference type="EMBL" id="GAQ78007.1"/>
    </source>
</evidence>
<dbReference type="GO" id="GO:0043248">
    <property type="term" value="P:proteasome assembly"/>
    <property type="evidence" value="ECO:0000318"/>
    <property type="project" value="GO_Central"/>
</dbReference>
<dbReference type="GO" id="GO:0005829">
    <property type="term" value="C:cytosol"/>
    <property type="evidence" value="ECO:0000318"/>
    <property type="project" value="GO_Central"/>
</dbReference>
<feature type="compositionally biased region" description="Pro residues" evidence="4">
    <location>
        <begin position="301"/>
        <end position="310"/>
    </location>
</feature>
<evidence type="ECO:0000256" key="4">
    <source>
        <dbReference type="SAM" id="MobiDB-lite"/>
    </source>
</evidence>
<feature type="region of interest" description="Disordered" evidence="4">
    <location>
        <begin position="279"/>
        <end position="310"/>
    </location>
</feature>
<feature type="region of interest" description="Disordered" evidence="4">
    <location>
        <begin position="179"/>
        <end position="203"/>
    </location>
</feature>
<evidence type="ECO:0000313" key="6">
    <source>
        <dbReference type="Proteomes" id="UP000054558"/>
    </source>
</evidence>
<keyword evidence="2" id="KW-0143">Chaperone</keyword>
<dbReference type="InterPro" id="IPR019151">
    <property type="entry name" value="Proteasome_assmbl_chaperone_2"/>
</dbReference>
<dbReference type="PANTHER" id="PTHR12970">
    <property type="entry name" value="PROTEASOME ASSEMBLY CHAPERONE 2"/>
    <property type="match status" value="1"/>
</dbReference>